<dbReference type="AlphaFoldDB" id="L0KMK2"/>
<dbReference type="KEGG" id="mam:Mesau_02842"/>
<dbReference type="EMBL" id="CP003358">
    <property type="protein sequence ID" value="AGB45234.1"/>
    <property type="molecule type" value="Genomic_DNA"/>
</dbReference>
<dbReference type="HOGENOM" id="CLU_2917273_0_0_5"/>
<sequence>MQLSKSIWEEARIVKSGYTTKQELGGGILPRWWLGRARRQTSPASKVRQAFCAAGPSLAPF</sequence>
<reference evidence="2" key="1">
    <citation type="submission" date="2012-02" db="EMBL/GenBank/DDBJ databases">
        <title>Complete sequence of Mesorhizobium australicum WSM2073.</title>
        <authorList>
            <person name="Lucas S."/>
            <person name="Han J."/>
            <person name="Lapidus A."/>
            <person name="Cheng J.-F."/>
            <person name="Goodwin L."/>
            <person name="Pitluck S."/>
            <person name="Peters L."/>
            <person name="Gu W."/>
            <person name="Detter J.C."/>
            <person name="Han C."/>
            <person name="Tapia R."/>
            <person name="Land M."/>
            <person name="Hauser L."/>
            <person name="Kyrpides N."/>
            <person name="Ivanova N."/>
            <person name="Pagani I."/>
            <person name="Reeve W.G."/>
            <person name="Howieson J.G."/>
            <person name="Tiwari R.P."/>
            <person name="O'Hara G.W."/>
            <person name="Atkins C.A."/>
            <person name="Ronson C.W."/>
            <person name="Nandasena K.G."/>
            <person name="Woyke T."/>
        </authorList>
    </citation>
    <scope>NUCLEOTIDE SEQUENCE [LARGE SCALE GENOMIC DNA]</scope>
    <source>
        <strain evidence="2">LMG 24608 / HAMBI 3006 / WSM2073</strain>
    </source>
</reference>
<proteinExistence type="predicted"/>
<evidence type="ECO:0000313" key="1">
    <source>
        <dbReference type="EMBL" id="AGB45234.1"/>
    </source>
</evidence>
<accession>L0KMK2</accession>
<evidence type="ECO:0000313" key="2">
    <source>
        <dbReference type="Proteomes" id="UP000010998"/>
    </source>
</evidence>
<protein>
    <submittedName>
        <fullName evidence="1">Uncharacterized protein</fullName>
    </submittedName>
</protein>
<keyword evidence="2" id="KW-1185">Reference proteome</keyword>
<gene>
    <name evidence="1" type="ordered locus">Mesau_02842</name>
</gene>
<dbReference type="Proteomes" id="UP000010998">
    <property type="component" value="Chromosome"/>
</dbReference>
<organism evidence="1 2">
    <name type="scientific">Mesorhizobium australicum (strain HAMBI 3006 / LMG 24608 / WSM2073)</name>
    <dbReference type="NCBI Taxonomy" id="754035"/>
    <lineage>
        <taxon>Bacteria</taxon>
        <taxon>Pseudomonadati</taxon>
        <taxon>Pseudomonadota</taxon>
        <taxon>Alphaproteobacteria</taxon>
        <taxon>Hyphomicrobiales</taxon>
        <taxon>Phyllobacteriaceae</taxon>
        <taxon>Mesorhizobium</taxon>
    </lineage>
</organism>
<name>L0KMK2_MESAW</name>